<dbReference type="RefSeq" id="WP_342668738.1">
    <property type="nucleotide sequence ID" value="NZ_KI519499.1"/>
</dbReference>
<evidence type="ECO:0000256" key="4">
    <source>
        <dbReference type="ARBA" id="ARBA00022989"/>
    </source>
</evidence>
<feature type="domain" description="Metallo-beta-lactamase" evidence="8">
    <location>
        <begin position="415"/>
        <end position="617"/>
    </location>
</feature>
<dbReference type="NCBIfam" id="TIGR00360">
    <property type="entry name" value="ComEC_N-term"/>
    <property type="match status" value="1"/>
</dbReference>
<feature type="transmembrane region" description="Helical" evidence="7">
    <location>
        <begin position="265"/>
        <end position="287"/>
    </location>
</feature>
<dbReference type="PANTHER" id="PTHR30619:SF1">
    <property type="entry name" value="RECOMBINATION PROTEIN 2"/>
    <property type="match status" value="1"/>
</dbReference>
<evidence type="ECO:0000313" key="9">
    <source>
        <dbReference type="Proteomes" id="UP000675920"/>
    </source>
</evidence>
<feature type="transmembrane region" description="Helical" evidence="7">
    <location>
        <begin position="187"/>
        <end position="204"/>
    </location>
</feature>
<dbReference type="SUPFAM" id="SSF56281">
    <property type="entry name" value="Metallo-hydrolase/oxidoreductase"/>
    <property type="match status" value="1"/>
</dbReference>
<evidence type="ECO:0000256" key="3">
    <source>
        <dbReference type="ARBA" id="ARBA00022692"/>
    </source>
</evidence>
<dbReference type="Pfam" id="PF00753">
    <property type="entry name" value="Lactamase_B"/>
    <property type="match status" value="1"/>
</dbReference>
<keyword evidence="2" id="KW-1003">Cell membrane</keyword>
<dbReference type="PANTHER" id="PTHR30619">
    <property type="entry name" value="DNA INTERNALIZATION/COMPETENCE PROTEIN COMEC/REC2"/>
    <property type="match status" value="1"/>
</dbReference>
<feature type="transmembrane region" description="Helical" evidence="7">
    <location>
        <begin position="383"/>
        <end position="402"/>
    </location>
</feature>
<evidence type="ECO:0000256" key="7">
    <source>
        <dbReference type="SAM" id="Phobius"/>
    </source>
</evidence>
<comment type="subcellular location">
    <subcellularLocation>
        <location evidence="1">Cell membrane</location>
        <topology evidence="1">Multi-pass membrane protein</topology>
    </subcellularLocation>
</comment>
<dbReference type="InterPro" id="IPR001279">
    <property type="entry name" value="Metallo-B-lactamas"/>
</dbReference>
<proteinExistence type="predicted"/>
<feature type="transmembrane region" description="Helical" evidence="7">
    <location>
        <begin position="358"/>
        <end position="376"/>
    </location>
</feature>
<evidence type="ECO:0000256" key="2">
    <source>
        <dbReference type="ARBA" id="ARBA00022475"/>
    </source>
</evidence>
<feature type="region of interest" description="Disordered" evidence="6">
    <location>
        <begin position="207"/>
        <end position="240"/>
    </location>
</feature>
<evidence type="ECO:0000256" key="5">
    <source>
        <dbReference type="ARBA" id="ARBA00023136"/>
    </source>
</evidence>
<accession>A0ABD8GEY9</accession>
<evidence type="ECO:0000259" key="8">
    <source>
        <dbReference type="SMART" id="SM00849"/>
    </source>
</evidence>
<dbReference type="NCBIfam" id="TIGR00361">
    <property type="entry name" value="ComEC_Rec2"/>
    <property type="match status" value="1"/>
</dbReference>
<organism evidence="9 10">
    <name type="scientific">Derxia gummosa DSM 723</name>
    <dbReference type="NCBI Taxonomy" id="1121388"/>
    <lineage>
        <taxon>Bacteria</taxon>
        <taxon>Pseudomonadati</taxon>
        <taxon>Pseudomonadota</taxon>
        <taxon>Betaproteobacteria</taxon>
        <taxon>Burkholderiales</taxon>
        <taxon>Alcaligenaceae</taxon>
        <taxon>Derxia</taxon>
    </lineage>
</organism>
<evidence type="ECO:0000256" key="1">
    <source>
        <dbReference type="ARBA" id="ARBA00004651"/>
    </source>
</evidence>
<dbReference type="GO" id="GO:0005886">
    <property type="term" value="C:plasma membrane"/>
    <property type="evidence" value="ECO:0007669"/>
    <property type="project" value="UniProtKB-SubCell"/>
</dbReference>
<sequence>MVVAAVAATHSKNSTKTRSWRLVRDLFVNAGSSARLSVREYLSKNRQFTSIWLSSRLICTSPGEADWALFSRVGISHLLAISGLHITMLAALAGWLARRWWKPLARWAPALAEWMDARGFAAWTGLAVAGGYVLLAGFAVPAQRTLAMLAVVALARAIGVRPRAGRVLAVALVAVLAWDPWAVRAAGFWLSFVAVAVLMFAAAGQGGAEPDPPEAAGGRPRRDDSSLAPDAGPDRLAPPGAPARLRAAVALGSPRAVARRGLPSLLLAARLQLAISVALAPLTLFFFQSAPVIGPVANALAIPLVSYAVTPLALLGGLAGAATGWEAPLHLAHALFGWLAGALDALAAPRWASAELPAPAAWAAALAIAGLGWLALPRGVPARAAGALFCAPLLLVTVAPPADGQLRLTAIDIGQGTAVLVETAHHRLLYDTGPRYGSDGDAGGRVIAPLLRALGIDRLDGLVLSHRDSDHAGGAASLLARVDAGWLLTSIDAGDPVLAPVLPRLAPPSPAVARRCEAGQHWRWDGADFTVLHPAAADYARERSSNQLSCVLRIEAGGEAVLLTGDIDAESERELLVRGAPLAASLLLVAHHGSRTSSSPEFLAATGARLAVVQAGWRNRFGHPRAEVLDRLRAAGMQMLRSDDSGAITLETGASGWRAITEREARPAYWRDR</sequence>
<feature type="compositionally biased region" description="Low complexity" evidence="6">
    <location>
        <begin position="227"/>
        <end position="240"/>
    </location>
</feature>
<name>A0ABD8GEY9_9BURK</name>
<dbReference type="Proteomes" id="UP000675920">
    <property type="component" value="Unplaced"/>
</dbReference>
<dbReference type="Gene3D" id="3.60.15.10">
    <property type="entry name" value="Ribonuclease Z/Hydroxyacylglutathione hydrolase-like"/>
    <property type="match status" value="1"/>
</dbReference>
<evidence type="ECO:0000313" key="10">
    <source>
        <dbReference type="RefSeq" id="WP_342668738.1"/>
    </source>
</evidence>
<dbReference type="InterPro" id="IPR035681">
    <property type="entry name" value="ComA-like_MBL"/>
</dbReference>
<feature type="transmembrane region" description="Helical" evidence="7">
    <location>
        <begin position="120"/>
        <end position="142"/>
    </location>
</feature>
<dbReference type="CDD" id="cd07731">
    <property type="entry name" value="ComA-like_MBL-fold"/>
    <property type="match status" value="1"/>
</dbReference>
<keyword evidence="9" id="KW-1185">Reference proteome</keyword>
<dbReference type="InterPro" id="IPR036866">
    <property type="entry name" value="RibonucZ/Hydroxyglut_hydro"/>
</dbReference>
<keyword evidence="5 7" id="KW-0472">Membrane</keyword>
<dbReference type="InterPro" id="IPR004797">
    <property type="entry name" value="Competence_ComEC/Rec2"/>
</dbReference>
<feature type="transmembrane region" description="Helical" evidence="7">
    <location>
        <begin position="299"/>
        <end position="319"/>
    </location>
</feature>
<dbReference type="Pfam" id="PF03772">
    <property type="entry name" value="Competence"/>
    <property type="match status" value="1"/>
</dbReference>
<keyword evidence="3 7" id="KW-0812">Transmembrane</keyword>
<dbReference type="InterPro" id="IPR004477">
    <property type="entry name" value="ComEC_N"/>
</dbReference>
<protein>
    <submittedName>
        <fullName evidence="10">DNA internalization-related competence protein ComEC/Rec2</fullName>
    </submittedName>
</protein>
<dbReference type="SMART" id="SM00849">
    <property type="entry name" value="Lactamase_B"/>
    <property type="match status" value="1"/>
</dbReference>
<dbReference type="InterPro" id="IPR052159">
    <property type="entry name" value="Competence_DNA_uptake"/>
</dbReference>
<reference evidence="10" key="1">
    <citation type="submission" date="2025-08" db="UniProtKB">
        <authorList>
            <consortium name="RefSeq"/>
        </authorList>
    </citation>
    <scope>IDENTIFICATION</scope>
</reference>
<dbReference type="AlphaFoldDB" id="A0ABD8GEY9"/>
<feature type="transmembrane region" description="Helical" evidence="7">
    <location>
        <begin position="163"/>
        <end position="181"/>
    </location>
</feature>
<evidence type="ECO:0000256" key="6">
    <source>
        <dbReference type="SAM" id="MobiDB-lite"/>
    </source>
</evidence>
<feature type="transmembrane region" description="Helical" evidence="7">
    <location>
        <begin position="78"/>
        <end position="100"/>
    </location>
</feature>
<feature type="transmembrane region" description="Helical" evidence="7">
    <location>
        <begin position="331"/>
        <end position="352"/>
    </location>
</feature>
<keyword evidence="4 7" id="KW-1133">Transmembrane helix</keyword>